<feature type="region of interest" description="Disordered" evidence="1">
    <location>
        <begin position="687"/>
        <end position="743"/>
    </location>
</feature>
<evidence type="ECO:0000313" key="2">
    <source>
        <dbReference type="EMBL" id="RUP51223.1"/>
    </source>
</evidence>
<evidence type="ECO:0000256" key="1">
    <source>
        <dbReference type="SAM" id="MobiDB-lite"/>
    </source>
</evidence>
<comment type="caution">
    <text evidence="2">The sequence shown here is derived from an EMBL/GenBank/DDBJ whole genome shotgun (WGS) entry which is preliminary data.</text>
</comment>
<gene>
    <name evidence="2" type="ORF">BC936DRAFT_149325</name>
</gene>
<dbReference type="Proteomes" id="UP000268093">
    <property type="component" value="Unassembled WGS sequence"/>
</dbReference>
<protein>
    <submittedName>
        <fullName evidence="2">Uncharacterized protein</fullName>
    </submittedName>
</protein>
<accession>A0A433DK24</accession>
<feature type="region of interest" description="Disordered" evidence="1">
    <location>
        <begin position="131"/>
        <end position="151"/>
    </location>
</feature>
<reference evidence="2 3" key="1">
    <citation type="journal article" date="2018" name="New Phytol.">
        <title>Phylogenomics of Endogonaceae and evolution of mycorrhizas within Mucoromycota.</title>
        <authorList>
            <person name="Chang Y."/>
            <person name="Desiro A."/>
            <person name="Na H."/>
            <person name="Sandor L."/>
            <person name="Lipzen A."/>
            <person name="Clum A."/>
            <person name="Barry K."/>
            <person name="Grigoriev I.V."/>
            <person name="Martin F.M."/>
            <person name="Stajich J.E."/>
            <person name="Smith M.E."/>
            <person name="Bonito G."/>
            <person name="Spatafora J.W."/>
        </authorList>
    </citation>
    <scope>NUCLEOTIDE SEQUENCE [LARGE SCALE GENOMIC DNA]</scope>
    <source>
        <strain evidence="2 3">GMNB39</strain>
    </source>
</reference>
<feature type="compositionally biased region" description="Polar residues" evidence="1">
    <location>
        <begin position="136"/>
        <end position="145"/>
    </location>
</feature>
<organism evidence="2 3">
    <name type="scientific">Jimgerdemannia flammicorona</name>
    <dbReference type="NCBI Taxonomy" id="994334"/>
    <lineage>
        <taxon>Eukaryota</taxon>
        <taxon>Fungi</taxon>
        <taxon>Fungi incertae sedis</taxon>
        <taxon>Mucoromycota</taxon>
        <taxon>Mucoromycotina</taxon>
        <taxon>Endogonomycetes</taxon>
        <taxon>Endogonales</taxon>
        <taxon>Endogonaceae</taxon>
        <taxon>Jimgerdemannia</taxon>
    </lineage>
</organism>
<sequence>PSIDVPCANHAAIVCSHDPRHAKSVHALAKPSRSITPYYGFQPLVYQKWFSEAIAQLEESPRRKRLTGCTRRILEPAQQIITSTGHKTHCRRGKPLFRFASETNPPTYAFLGIRTDKLDIRSSGGGLLSFQLGSRPSVNPASNTEKGTRPEYPPPFNELKFFHFQPDRLDQHVRHVYREHTNSLQVHRYIAGDCKRDHRRALQFRRVRFHPGHLGHAAGGVECRVERRPLFLLPQGTVELSGQGWLRAMHHWCYDYCAARAGEQGGRGGHQPFSDIGDSTWILGLHEFGHRHFARPNILHGSALRQEEHVGLHYGVLTHWFAIRRVHSRLGHGHRLLRRGQKPIRPTVSVCPPGLRRRHPAHGDQLSQQGPQPLQHLASHSNLLRHLHIFHHRLVRRPLPRLQCICYGHCDYSRRLSRILLLQTSKVEEGMAVMDSRMSMLDASPSGEHPPACTIDSGPGEPFPAPFGNIRRFSRDMHTSPNPYKGRDSPTSHQMVNRRSKTIAMGEERWQQRQSRFQDDGSPRQEHKIATRSFAGEDIEEEKRYGMDDDLNSSPTELPTIITTTVATTPSTLRQPSLPSPDPNVRFTLNPLGTIAFSSTPVPHGQQSHGLYGGSTSSAPGAHAGIGLEAPSPDSAHPHAATSVTNLLARHATPPVTPVISDETHMQRRAQAAGHVGVVSQYKMGLKRDEDGDTRQLRLHATPETGSSGDEDDFDGESARDSAGSTQPGYSVGRAAVGGPGMF</sequence>
<dbReference type="EMBL" id="RBNI01000877">
    <property type="protein sequence ID" value="RUP51223.1"/>
    <property type="molecule type" value="Genomic_DNA"/>
</dbReference>
<dbReference type="AlphaFoldDB" id="A0A433DK24"/>
<name>A0A433DK24_9FUNG</name>
<evidence type="ECO:0000313" key="3">
    <source>
        <dbReference type="Proteomes" id="UP000268093"/>
    </source>
</evidence>
<feature type="non-terminal residue" evidence="2">
    <location>
        <position position="743"/>
    </location>
</feature>
<feature type="non-terminal residue" evidence="2">
    <location>
        <position position="1"/>
    </location>
</feature>
<feature type="compositionally biased region" description="Basic and acidic residues" evidence="1">
    <location>
        <begin position="687"/>
        <end position="696"/>
    </location>
</feature>
<proteinExistence type="predicted"/>
<keyword evidence="3" id="KW-1185">Reference proteome</keyword>